<keyword evidence="1" id="KW-0378">Hydrolase</keyword>
<name>A0A494VM68_9SPHI</name>
<organism evidence="1 2">
    <name type="scientific">Mucilaginibacter celer</name>
    <dbReference type="NCBI Taxonomy" id="2305508"/>
    <lineage>
        <taxon>Bacteria</taxon>
        <taxon>Pseudomonadati</taxon>
        <taxon>Bacteroidota</taxon>
        <taxon>Sphingobacteriia</taxon>
        <taxon>Sphingobacteriales</taxon>
        <taxon>Sphingobacteriaceae</taxon>
        <taxon>Mucilaginibacter</taxon>
    </lineage>
</organism>
<accession>A0A494VM68</accession>
<dbReference type="EMBL" id="CP032869">
    <property type="protein sequence ID" value="AYL95714.1"/>
    <property type="molecule type" value="Genomic_DNA"/>
</dbReference>
<dbReference type="AlphaFoldDB" id="A0A494VM68"/>
<dbReference type="InterPro" id="IPR008969">
    <property type="entry name" value="CarboxyPept-like_regulatory"/>
</dbReference>
<dbReference type="OrthoDB" id="5505971at2"/>
<dbReference type="Proteomes" id="UP000270046">
    <property type="component" value="Chromosome"/>
</dbReference>
<proteinExistence type="predicted"/>
<keyword evidence="1" id="KW-0645">Protease</keyword>
<keyword evidence="2" id="KW-1185">Reference proteome</keyword>
<dbReference type="KEGG" id="muh:HYN43_010620"/>
<reference evidence="1 2" key="1">
    <citation type="submission" date="2018-10" db="EMBL/GenBank/DDBJ databases">
        <title>Genome sequencing of Mucilaginibacter sp. HYN0043.</title>
        <authorList>
            <person name="Kim M."/>
            <person name="Yi H."/>
        </authorList>
    </citation>
    <scope>NUCLEOTIDE SEQUENCE [LARGE SCALE GENOMIC DNA]</scope>
    <source>
        <strain evidence="1 2">HYN0043</strain>
    </source>
</reference>
<protein>
    <submittedName>
        <fullName evidence="1">Carboxypeptidase-like regulatory domain-containing protein</fullName>
    </submittedName>
</protein>
<dbReference type="RefSeq" id="WP_119409325.1">
    <property type="nucleotide sequence ID" value="NZ_CP032869.1"/>
</dbReference>
<dbReference type="Pfam" id="PF13715">
    <property type="entry name" value="CarbopepD_reg_2"/>
    <property type="match status" value="1"/>
</dbReference>
<sequence>MEKRLNILFYIFLVLAGCLLITDALAQDNLNRVVALNVKQKKIADVLTVIGEKGKFYFSYSNDVIKTDSVVSVTTSGQTIRNLLNEFFHGKVDYKEAQGYIILRPTPYRLSLVPDSAINPANVYYISGHVLDDNTGAPLENASVYDKGTLASTLTDAGGYFKLKVKADGVLTLTVSKEMYKDTSINFLSNVNVSIKPRNYYYSEGATSTKTERSWLGRMFVSSGQKIQNLNLGGFVSKVPVQTSFLPGLGSHGLMSGQVINNFSLNLLGGYNGGVDGVELGGLFNLNKQDVQYMQAAGLFNVVGGNSEGVQLAGINNNDLKSMKGLQAAGVFNMVKDTLTGVQIAGIFNHAGGYVNAFQAAGIYNYDKKDSKGFMIAGLANVTGGTSKGVQVAGIINKAHVIKGFSFAMVNVADTLDGYAIGLVNISKNGYAKILVYSDEITTANLAFKTGNAKLYSVISGGVNFTDQHTFYSYGFGVGHDFIFNDRYSLSAEGSTHILLAKGWKNQNQVNRLSALFNFKAGSKFGFFAGPSFNVYTNYSDHAGDSDIRQIIKNKPGLIDWGNRTKGWIGWTAGISLL</sequence>
<dbReference type="Gene3D" id="2.60.40.1120">
    <property type="entry name" value="Carboxypeptidase-like, regulatory domain"/>
    <property type="match status" value="1"/>
</dbReference>
<dbReference type="PROSITE" id="PS51257">
    <property type="entry name" value="PROKAR_LIPOPROTEIN"/>
    <property type="match status" value="1"/>
</dbReference>
<evidence type="ECO:0000313" key="2">
    <source>
        <dbReference type="Proteomes" id="UP000270046"/>
    </source>
</evidence>
<dbReference type="SUPFAM" id="SSF49464">
    <property type="entry name" value="Carboxypeptidase regulatory domain-like"/>
    <property type="match status" value="1"/>
</dbReference>
<gene>
    <name evidence="1" type="ORF">HYN43_010620</name>
</gene>
<evidence type="ECO:0000313" key="1">
    <source>
        <dbReference type="EMBL" id="AYL95714.1"/>
    </source>
</evidence>
<keyword evidence="1" id="KW-0121">Carboxypeptidase</keyword>
<dbReference type="GO" id="GO:0004180">
    <property type="term" value="F:carboxypeptidase activity"/>
    <property type="evidence" value="ECO:0007669"/>
    <property type="project" value="UniProtKB-KW"/>
</dbReference>